<dbReference type="AlphaFoldDB" id="A0AAE0U0T8"/>
<evidence type="ECO:0000256" key="4">
    <source>
        <dbReference type="ARBA" id="ARBA00022827"/>
    </source>
</evidence>
<dbReference type="InterPro" id="IPR016166">
    <property type="entry name" value="FAD-bd_PCMH"/>
</dbReference>
<protein>
    <recommendedName>
        <fullName evidence="6">FAD-binding PCMH-type domain-containing protein</fullName>
    </recommendedName>
</protein>
<dbReference type="InterPro" id="IPR016169">
    <property type="entry name" value="FAD-bd_PCMH_sub2"/>
</dbReference>
<dbReference type="InterPro" id="IPR012951">
    <property type="entry name" value="BBE"/>
</dbReference>
<proteinExistence type="inferred from homology"/>
<keyword evidence="5" id="KW-0560">Oxidoreductase</keyword>
<evidence type="ECO:0000256" key="2">
    <source>
        <dbReference type="ARBA" id="ARBA00005466"/>
    </source>
</evidence>
<dbReference type="InterPro" id="IPR006094">
    <property type="entry name" value="Oxid_FAD_bind_N"/>
</dbReference>
<dbReference type="Gene3D" id="3.30.465.10">
    <property type="match status" value="2"/>
</dbReference>
<evidence type="ECO:0000256" key="1">
    <source>
        <dbReference type="ARBA" id="ARBA00001974"/>
    </source>
</evidence>
<dbReference type="Pfam" id="PF08031">
    <property type="entry name" value="BBE"/>
    <property type="match status" value="1"/>
</dbReference>
<evidence type="ECO:0000313" key="7">
    <source>
        <dbReference type="EMBL" id="KAK3386798.1"/>
    </source>
</evidence>
<dbReference type="Proteomes" id="UP001285441">
    <property type="component" value="Unassembled WGS sequence"/>
</dbReference>
<name>A0AAE0U0T8_9PEZI</name>
<dbReference type="InterPro" id="IPR036318">
    <property type="entry name" value="FAD-bd_PCMH-like_sf"/>
</dbReference>
<evidence type="ECO:0000256" key="5">
    <source>
        <dbReference type="ARBA" id="ARBA00023002"/>
    </source>
</evidence>
<comment type="similarity">
    <text evidence="2">Belongs to the oxygen-dependent FAD-linked oxidoreductase family.</text>
</comment>
<dbReference type="InterPro" id="IPR050416">
    <property type="entry name" value="FAD-linked_Oxidoreductase"/>
</dbReference>
<accession>A0AAE0U0T8</accession>
<reference evidence="7" key="2">
    <citation type="submission" date="2023-06" db="EMBL/GenBank/DDBJ databases">
        <authorList>
            <consortium name="Lawrence Berkeley National Laboratory"/>
            <person name="Haridas S."/>
            <person name="Hensen N."/>
            <person name="Bonometti L."/>
            <person name="Westerberg I."/>
            <person name="Brannstrom I.O."/>
            <person name="Guillou S."/>
            <person name="Cros-Aarteil S."/>
            <person name="Calhoun S."/>
            <person name="Kuo A."/>
            <person name="Mondo S."/>
            <person name="Pangilinan J."/>
            <person name="Riley R."/>
            <person name="LaButti K."/>
            <person name="Andreopoulos B."/>
            <person name="Lipzen A."/>
            <person name="Chen C."/>
            <person name="Yanf M."/>
            <person name="Daum C."/>
            <person name="Ng V."/>
            <person name="Clum A."/>
            <person name="Steindorff A."/>
            <person name="Ohm R."/>
            <person name="Martin F."/>
            <person name="Silar P."/>
            <person name="Natvig D."/>
            <person name="Lalanne C."/>
            <person name="Gautier V."/>
            <person name="Ament-velasquez S.L."/>
            <person name="Kruys A."/>
            <person name="Hutchinson M.I."/>
            <person name="Powell A.J."/>
            <person name="Barry K."/>
            <person name="Miller A.N."/>
            <person name="Grigoriev I.V."/>
            <person name="Debuchy R."/>
            <person name="Gladieux P."/>
            <person name="Thoren M.H."/>
            <person name="Johannesson H."/>
        </authorList>
    </citation>
    <scope>NUCLEOTIDE SEQUENCE</scope>
    <source>
        <strain evidence="7">CBS 232.78</strain>
    </source>
</reference>
<gene>
    <name evidence="7" type="ORF">B0H63DRAFT_447702</name>
</gene>
<keyword evidence="4" id="KW-0274">FAD</keyword>
<dbReference type="GO" id="GO:0071949">
    <property type="term" value="F:FAD binding"/>
    <property type="evidence" value="ECO:0007669"/>
    <property type="project" value="InterPro"/>
</dbReference>
<comment type="caution">
    <text evidence="7">The sequence shown here is derived from an EMBL/GenBank/DDBJ whole genome shotgun (WGS) entry which is preliminary data.</text>
</comment>
<dbReference type="EMBL" id="JAULSW010000003">
    <property type="protein sequence ID" value="KAK3386798.1"/>
    <property type="molecule type" value="Genomic_DNA"/>
</dbReference>
<sequence>MKLGTALSSTWAMAQTVSVLASQEGYPPRPSPDAVCRAAPGSADWPSQRQWARLNETLDGRLVAPVPPGAVCHAGWPTYSPDQCPAVQAAWLRYTFHDASLVSTYQSQFSNDTCLPDPKYPCSAAGYPDYVINATSAQHVKIGLEFGQPQDMTILRRLSELARKNHVRLVVRGSGCDFIGRSNAPNSLSISTRNIKGIVFNPTSFRPRGCRLGIVGPSITAGGGSQMAELYLATDKHGQTIVGAGGDTVGLGGYITGGGHGLLAPRYGLAADNVLEMEVVTPHGDIVVANECQNQDLFWAMRGGGGSTFGVMTSVTMRTFPTPPIVYMTAAIITNASDDSIFDAATYVVSQFPYLEAQGVSGYSFLQTDTADPFDPSGSGPRVNLYLLAMALQDTQEAAAVDAVWNPVFAHVNATWPRMSVVKMVRAYPSFAAWYAANNDTNPTGADHWSGSRLVDAATLQGNAAGGLPALRDALRAMAQGSGYVLPFLLSGKGVWNATPRGGGDSAVPAWRKALAHITTGLDFEPLNTTARAISTAMMDKKLGPIRALTPHMGAYMNEVYNFEPDFQRQFWGDNYPRLLRIKRELDPDDVLWCTPCVGNERWQEAEGRLCRVWVRSGTEGK</sequence>
<evidence type="ECO:0000313" key="8">
    <source>
        <dbReference type="Proteomes" id="UP001285441"/>
    </source>
</evidence>
<dbReference type="PROSITE" id="PS51387">
    <property type="entry name" value="FAD_PCMH"/>
    <property type="match status" value="1"/>
</dbReference>
<keyword evidence="8" id="KW-1185">Reference proteome</keyword>
<dbReference type="PANTHER" id="PTHR42973">
    <property type="entry name" value="BINDING OXIDOREDUCTASE, PUTATIVE (AFU_ORTHOLOGUE AFUA_1G17690)-RELATED"/>
    <property type="match status" value="1"/>
</dbReference>
<dbReference type="Pfam" id="PF01565">
    <property type="entry name" value="FAD_binding_4"/>
    <property type="match status" value="1"/>
</dbReference>
<evidence type="ECO:0000256" key="3">
    <source>
        <dbReference type="ARBA" id="ARBA00022630"/>
    </source>
</evidence>
<feature type="domain" description="FAD-binding PCMH-type" evidence="6">
    <location>
        <begin position="132"/>
        <end position="322"/>
    </location>
</feature>
<keyword evidence="3" id="KW-0285">Flavoprotein</keyword>
<dbReference type="PANTHER" id="PTHR42973:SF39">
    <property type="entry name" value="FAD-BINDING PCMH-TYPE DOMAIN-CONTAINING PROTEIN"/>
    <property type="match status" value="1"/>
</dbReference>
<dbReference type="GO" id="GO:0016491">
    <property type="term" value="F:oxidoreductase activity"/>
    <property type="evidence" value="ECO:0007669"/>
    <property type="project" value="UniProtKB-KW"/>
</dbReference>
<evidence type="ECO:0000259" key="6">
    <source>
        <dbReference type="PROSITE" id="PS51387"/>
    </source>
</evidence>
<reference evidence="7" key="1">
    <citation type="journal article" date="2023" name="Mol. Phylogenet. Evol.">
        <title>Genome-scale phylogeny and comparative genomics of the fungal order Sordariales.</title>
        <authorList>
            <person name="Hensen N."/>
            <person name="Bonometti L."/>
            <person name="Westerberg I."/>
            <person name="Brannstrom I.O."/>
            <person name="Guillou S."/>
            <person name="Cros-Aarteil S."/>
            <person name="Calhoun S."/>
            <person name="Haridas S."/>
            <person name="Kuo A."/>
            <person name="Mondo S."/>
            <person name="Pangilinan J."/>
            <person name="Riley R."/>
            <person name="LaButti K."/>
            <person name="Andreopoulos B."/>
            <person name="Lipzen A."/>
            <person name="Chen C."/>
            <person name="Yan M."/>
            <person name="Daum C."/>
            <person name="Ng V."/>
            <person name="Clum A."/>
            <person name="Steindorff A."/>
            <person name="Ohm R.A."/>
            <person name="Martin F."/>
            <person name="Silar P."/>
            <person name="Natvig D.O."/>
            <person name="Lalanne C."/>
            <person name="Gautier V."/>
            <person name="Ament-Velasquez S.L."/>
            <person name="Kruys A."/>
            <person name="Hutchinson M.I."/>
            <person name="Powell A.J."/>
            <person name="Barry K."/>
            <person name="Miller A.N."/>
            <person name="Grigoriev I.V."/>
            <person name="Debuchy R."/>
            <person name="Gladieux P."/>
            <person name="Hiltunen Thoren M."/>
            <person name="Johannesson H."/>
        </authorList>
    </citation>
    <scope>NUCLEOTIDE SEQUENCE</scope>
    <source>
        <strain evidence="7">CBS 232.78</strain>
    </source>
</reference>
<organism evidence="7 8">
    <name type="scientific">Podospora didyma</name>
    <dbReference type="NCBI Taxonomy" id="330526"/>
    <lineage>
        <taxon>Eukaryota</taxon>
        <taxon>Fungi</taxon>
        <taxon>Dikarya</taxon>
        <taxon>Ascomycota</taxon>
        <taxon>Pezizomycotina</taxon>
        <taxon>Sordariomycetes</taxon>
        <taxon>Sordariomycetidae</taxon>
        <taxon>Sordariales</taxon>
        <taxon>Podosporaceae</taxon>
        <taxon>Podospora</taxon>
    </lineage>
</organism>
<comment type="cofactor">
    <cofactor evidence="1">
        <name>FAD</name>
        <dbReference type="ChEBI" id="CHEBI:57692"/>
    </cofactor>
</comment>
<dbReference type="SUPFAM" id="SSF56176">
    <property type="entry name" value="FAD-binding/transporter-associated domain-like"/>
    <property type="match status" value="1"/>
</dbReference>